<dbReference type="InterPro" id="IPR011042">
    <property type="entry name" value="6-blade_b-propeller_TolB-like"/>
</dbReference>
<dbReference type="PROSITE" id="PS51318">
    <property type="entry name" value="TAT"/>
    <property type="match status" value="1"/>
</dbReference>
<gene>
    <name evidence="3" type="ORF">CAE01nite_15270</name>
</gene>
<feature type="signal peptide" evidence="2">
    <location>
        <begin position="1"/>
        <end position="40"/>
    </location>
</feature>
<sequence length="347" mass="37718">MSAYRTTARRRGARVARRLLAGLAAATAVVAGLAASPAVAAEPARGRCDPLIAYREGFPIGRDSKVMGVPGSGGEPHALYDGPLSELDPDWSPDGRLLVFATRLNLDGVVSERGLDVVDVTTGEVRTVLRQESFTRFPEWSPRGREIAYVSAEGGRGPLTAVRVVRSDGTRDRLVVAVPEGEVVQDLAWEPHGRTLWITSRVGETQWRLRSVDLRTGELQPLDSTRGLGYPRFAHGRRLVVEADEVGPDGRSHASLYVTDRRTLQPLVRLFGVADDQWSPALAPDGDEVAYLRAFGHPTAPHALEVLSLRDATVRPLVGPILGDTQPMEREGLSWQPKGRCVAGFPY</sequence>
<dbReference type="PANTHER" id="PTHR36842">
    <property type="entry name" value="PROTEIN TOLB HOMOLOG"/>
    <property type="match status" value="1"/>
</dbReference>
<evidence type="ECO:0000256" key="2">
    <source>
        <dbReference type="SAM" id="SignalP"/>
    </source>
</evidence>
<comment type="similarity">
    <text evidence="1">Belongs to the TolB family.</text>
</comment>
<evidence type="ECO:0000313" key="3">
    <source>
        <dbReference type="EMBL" id="GEO33802.1"/>
    </source>
</evidence>
<dbReference type="SUPFAM" id="SSF82171">
    <property type="entry name" value="DPP6 N-terminal domain-like"/>
    <property type="match status" value="1"/>
</dbReference>
<proteinExistence type="inferred from homology"/>
<organism evidence="3 4">
    <name type="scientific">Cellulomonas aerilata</name>
    <dbReference type="NCBI Taxonomy" id="515326"/>
    <lineage>
        <taxon>Bacteria</taxon>
        <taxon>Bacillati</taxon>
        <taxon>Actinomycetota</taxon>
        <taxon>Actinomycetes</taxon>
        <taxon>Micrococcales</taxon>
        <taxon>Cellulomonadaceae</taxon>
        <taxon>Cellulomonas</taxon>
    </lineage>
</organism>
<evidence type="ECO:0008006" key="5">
    <source>
        <dbReference type="Google" id="ProtNLM"/>
    </source>
</evidence>
<dbReference type="PANTHER" id="PTHR36842:SF1">
    <property type="entry name" value="PROTEIN TOLB"/>
    <property type="match status" value="1"/>
</dbReference>
<evidence type="ECO:0000313" key="4">
    <source>
        <dbReference type="Proteomes" id="UP000321181"/>
    </source>
</evidence>
<dbReference type="Pfam" id="PF07676">
    <property type="entry name" value="PD40"/>
    <property type="match status" value="1"/>
</dbReference>
<keyword evidence="2" id="KW-0732">Signal</keyword>
<dbReference type="InterPro" id="IPR011659">
    <property type="entry name" value="WD40"/>
</dbReference>
<dbReference type="AlphaFoldDB" id="A0A512DBE5"/>
<keyword evidence="4" id="KW-1185">Reference proteome</keyword>
<dbReference type="InterPro" id="IPR006311">
    <property type="entry name" value="TAT_signal"/>
</dbReference>
<protein>
    <recommendedName>
        <fullName evidence="5">Lipoprotein LpqB beta-propeller domain-containing protein</fullName>
    </recommendedName>
</protein>
<feature type="chain" id="PRO_5022067131" description="Lipoprotein LpqB beta-propeller domain-containing protein" evidence="2">
    <location>
        <begin position="41"/>
        <end position="347"/>
    </location>
</feature>
<reference evidence="3 4" key="1">
    <citation type="submission" date="2019-07" db="EMBL/GenBank/DDBJ databases">
        <title>Whole genome shotgun sequence of Cellulomonas aerilata NBRC 106308.</title>
        <authorList>
            <person name="Hosoyama A."/>
            <person name="Uohara A."/>
            <person name="Ohji S."/>
            <person name="Ichikawa N."/>
        </authorList>
    </citation>
    <scope>NUCLEOTIDE SEQUENCE [LARGE SCALE GENOMIC DNA]</scope>
    <source>
        <strain evidence="3 4">NBRC 106308</strain>
    </source>
</reference>
<accession>A0A512DBE5</accession>
<dbReference type="Proteomes" id="UP000321181">
    <property type="component" value="Unassembled WGS sequence"/>
</dbReference>
<dbReference type="OrthoDB" id="262125at2"/>
<evidence type="ECO:0000256" key="1">
    <source>
        <dbReference type="ARBA" id="ARBA00009820"/>
    </source>
</evidence>
<comment type="caution">
    <text evidence="3">The sequence shown here is derived from an EMBL/GenBank/DDBJ whole genome shotgun (WGS) entry which is preliminary data.</text>
</comment>
<dbReference type="RefSeq" id="WP_146902336.1">
    <property type="nucleotide sequence ID" value="NZ_BAAARM010000002.1"/>
</dbReference>
<name>A0A512DBE5_9CELL</name>
<dbReference type="EMBL" id="BJYY01000012">
    <property type="protein sequence ID" value="GEO33802.1"/>
    <property type="molecule type" value="Genomic_DNA"/>
</dbReference>
<dbReference type="Gene3D" id="2.120.10.30">
    <property type="entry name" value="TolB, C-terminal domain"/>
    <property type="match status" value="1"/>
</dbReference>